<dbReference type="SUPFAM" id="SSF52402">
    <property type="entry name" value="Adenine nucleotide alpha hydrolases-like"/>
    <property type="match status" value="1"/>
</dbReference>
<dbReference type="SUPFAM" id="SSF56235">
    <property type="entry name" value="N-terminal nucleophile aminohydrolases (Ntn hydrolases)"/>
    <property type="match status" value="1"/>
</dbReference>
<dbReference type="GO" id="GO:0005829">
    <property type="term" value="C:cytosol"/>
    <property type="evidence" value="ECO:0007669"/>
    <property type="project" value="TreeGrafter"/>
</dbReference>
<evidence type="ECO:0000259" key="10">
    <source>
        <dbReference type="PROSITE" id="PS51278"/>
    </source>
</evidence>
<feature type="active site" description="For GATase activity" evidence="8">
    <location>
        <position position="2"/>
    </location>
</feature>
<comment type="catalytic activity">
    <reaction evidence="7">
        <text>L-aspartate + L-glutamine + ATP + H2O = L-asparagine + L-glutamate + AMP + diphosphate + H(+)</text>
        <dbReference type="Rhea" id="RHEA:12228"/>
        <dbReference type="ChEBI" id="CHEBI:15377"/>
        <dbReference type="ChEBI" id="CHEBI:15378"/>
        <dbReference type="ChEBI" id="CHEBI:29985"/>
        <dbReference type="ChEBI" id="CHEBI:29991"/>
        <dbReference type="ChEBI" id="CHEBI:30616"/>
        <dbReference type="ChEBI" id="CHEBI:33019"/>
        <dbReference type="ChEBI" id="CHEBI:58048"/>
        <dbReference type="ChEBI" id="CHEBI:58359"/>
        <dbReference type="ChEBI" id="CHEBI:456215"/>
        <dbReference type="EC" id="6.3.5.4"/>
    </reaction>
</comment>
<gene>
    <name evidence="11" type="primary">asnB</name>
    <name evidence="11" type="ORF">IPO85_07495</name>
</gene>
<evidence type="ECO:0000256" key="6">
    <source>
        <dbReference type="ARBA" id="ARBA00022962"/>
    </source>
</evidence>
<dbReference type="Proteomes" id="UP000808349">
    <property type="component" value="Unassembled WGS sequence"/>
</dbReference>
<name>A0A9D7XGZ8_9BACT</name>
<evidence type="ECO:0000256" key="7">
    <source>
        <dbReference type="ARBA" id="ARBA00048741"/>
    </source>
</evidence>
<dbReference type="Pfam" id="PF13537">
    <property type="entry name" value="GATase_7"/>
    <property type="match status" value="1"/>
</dbReference>
<dbReference type="InterPro" id="IPR033738">
    <property type="entry name" value="AsnB_N"/>
</dbReference>
<feature type="binding site" evidence="9">
    <location>
        <position position="99"/>
    </location>
    <ligand>
        <name>L-glutamine</name>
        <dbReference type="ChEBI" id="CHEBI:58359"/>
    </ligand>
</feature>
<evidence type="ECO:0000313" key="11">
    <source>
        <dbReference type="EMBL" id="MBK9717342.1"/>
    </source>
</evidence>
<dbReference type="InterPro" id="IPR001962">
    <property type="entry name" value="Asn_synthase"/>
</dbReference>
<feature type="domain" description="Glutamine amidotransferase type-2" evidence="10">
    <location>
        <begin position="2"/>
        <end position="194"/>
    </location>
</feature>
<keyword evidence="4 9" id="KW-0547">Nucleotide-binding</keyword>
<dbReference type="Gene3D" id="3.40.50.620">
    <property type="entry name" value="HUPs"/>
    <property type="match status" value="1"/>
</dbReference>
<keyword evidence="8" id="KW-0028">Amino-acid biosynthesis</keyword>
<protein>
    <recommendedName>
        <fullName evidence="3">asparagine synthase (glutamine-hydrolyzing)</fullName>
        <ecNumber evidence="3">6.3.5.4</ecNumber>
    </recommendedName>
</protein>
<sequence length="608" mass="70222">MCGISGFVDHTLNNVQQQEGLNLMLQAIAHRGPNFRNTFFHQGVGLGHNRLSVIDLTSGGNQPKEFKDWVIVFNGEVYNYLELRSELQLLGYTFTSNSDTEVVLSAYDCWGKAAIQKMVGMWSMVIYNKKTQRLFVSRDRFGIKPFYYTFINGRFYFASEVKALVNTPTFTNDLNYDQIYRALQLGWVHHQTETFYRVVHSLPAAHHLELINGELHIEKYWDINTSVTNTNTFEENKDIFRSLFYQSIDLHLRSDLPVAACLSGGLDSSAIASVIKTKYPDTIYKSFSIFYSGDHEVDERPFIKKLIDQYPGIDPFYYEPKNAEVDEAFESMCSLHDEPIIGSSYISQYFLMRFIHQQNITVVLDGQGSDEYLAGYKHTRFALGGDFLKQGKWLNYFKFAREINHSVDRVSSLSLFKKSFACSIFSPSELLALEYKYNLPFLPLEKQTVIQSSSYNKSAFQEQLKLQMQVSSLPNLLQFEDRNSMAFSIESRVPFLDHRLVEFAFSLNADAKYHEGVSKYILRESLKQELPDAIYNRKDKKGFVTPGESTWLRQQLAHHLNLDYKNLDFLDIAKAKKIVQDYKHGNDVNSKLVWRLMAIHKWLGKVNG</sequence>
<accession>A0A9D7XGZ8</accession>
<dbReference type="GO" id="GO:0006529">
    <property type="term" value="P:asparagine biosynthetic process"/>
    <property type="evidence" value="ECO:0007669"/>
    <property type="project" value="UniProtKB-KW"/>
</dbReference>
<dbReference type="CDD" id="cd00712">
    <property type="entry name" value="AsnB"/>
    <property type="match status" value="1"/>
</dbReference>
<dbReference type="InterPro" id="IPR014729">
    <property type="entry name" value="Rossmann-like_a/b/a_fold"/>
</dbReference>
<evidence type="ECO:0000256" key="4">
    <source>
        <dbReference type="ARBA" id="ARBA00022741"/>
    </source>
</evidence>
<keyword evidence="5 9" id="KW-0067">ATP-binding</keyword>
<keyword evidence="11" id="KW-0436">Ligase</keyword>
<dbReference type="NCBIfam" id="TIGR01536">
    <property type="entry name" value="asn_synth_AEB"/>
    <property type="match status" value="1"/>
</dbReference>
<dbReference type="GO" id="GO:0005524">
    <property type="term" value="F:ATP binding"/>
    <property type="evidence" value="ECO:0007669"/>
    <property type="project" value="UniProtKB-KW"/>
</dbReference>
<dbReference type="InterPro" id="IPR029055">
    <property type="entry name" value="Ntn_hydrolases_N"/>
</dbReference>
<dbReference type="Pfam" id="PF00733">
    <property type="entry name" value="Asn_synthase"/>
    <property type="match status" value="1"/>
</dbReference>
<evidence type="ECO:0000256" key="2">
    <source>
        <dbReference type="ARBA" id="ARBA00005752"/>
    </source>
</evidence>
<evidence type="ECO:0000313" key="12">
    <source>
        <dbReference type="Proteomes" id="UP000808349"/>
    </source>
</evidence>
<dbReference type="PIRSF" id="PIRSF001589">
    <property type="entry name" value="Asn_synthetase_glu-h"/>
    <property type="match status" value="1"/>
</dbReference>
<dbReference type="CDD" id="cd01991">
    <property type="entry name" value="Asn_synthase_B_C"/>
    <property type="match status" value="1"/>
</dbReference>
<dbReference type="InterPro" id="IPR006426">
    <property type="entry name" value="Asn_synth_AEB"/>
</dbReference>
<evidence type="ECO:0000256" key="5">
    <source>
        <dbReference type="ARBA" id="ARBA00022840"/>
    </source>
</evidence>
<dbReference type="PROSITE" id="PS51278">
    <property type="entry name" value="GATASE_TYPE_2"/>
    <property type="match status" value="1"/>
</dbReference>
<comment type="caution">
    <text evidence="11">The sequence shown here is derived from an EMBL/GenBank/DDBJ whole genome shotgun (WGS) entry which is preliminary data.</text>
</comment>
<evidence type="ECO:0000256" key="9">
    <source>
        <dbReference type="PIRSR" id="PIRSR001589-2"/>
    </source>
</evidence>
<dbReference type="EMBL" id="JADKFW010000004">
    <property type="protein sequence ID" value="MBK9717342.1"/>
    <property type="molecule type" value="Genomic_DNA"/>
</dbReference>
<comment type="similarity">
    <text evidence="2">Belongs to the asparagine synthetase family.</text>
</comment>
<dbReference type="GO" id="GO:0004066">
    <property type="term" value="F:asparagine synthase (glutamine-hydrolyzing) activity"/>
    <property type="evidence" value="ECO:0007669"/>
    <property type="project" value="UniProtKB-EC"/>
</dbReference>
<evidence type="ECO:0000256" key="8">
    <source>
        <dbReference type="PIRSR" id="PIRSR001589-1"/>
    </source>
</evidence>
<comment type="pathway">
    <text evidence="1">Amino-acid biosynthesis; L-asparagine biosynthesis; L-asparagine from L-aspartate (L-Gln route): step 1/1.</text>
</comment>
<keyword evidence="6 8" id="KW-0315">Glutamine amidotransferase</keyword>
<keyword evidence="8" id="KW-0061">Asparagine biosynthesis</keyword>
<dbReference type="EC" id="6.3.5.4" evidence="3"/>
<dbReference type="InterPro" id="IPR017932">
    <property type="entry name" value="GATase_2_dom"/>
</dbReference>
<dbReference type="Gene3D" id="3.60.20.10">
    <property type="entry name" value="Glutamine Phosphoribosylpyrophosphate, subunit 1, domain 1"/>
    <property type="match status" value="1"/>
</dbReference>
<dbReference type="InterPro" id="IPR051786">
    <property type="entry name" value="ASN_synthetase/amidase"/>
</dbReference>
<dbReference type="AlphaFoldDB" id="A0A9D7XGZ8"/>
<dbReference type="PANTHER" id="PTHR43284:SF1">
    <property type="entry name" value="ASPARAGINE SYNTHETASE"/>
    <property type="match status" value="1"/>
</dbReference>
<evidence type="ECO:0000256" key="3">
    <source>
        <dbReference type="ARBA" id="ARBA00012737"/>
    </source>
</evidence>
<reference evidence="11 12" key="1">
    <citation type="submission" date="2020-10" db="EMBL/GenBank/DDBJ databases">
        <title>Connecting structure to function with the recovery of over 1000 high-quality activated sludge metagenome-assembled genomes encoding full-length rRNA genes using long-read sequencing.</title>
        <authorList>
            <person name="Singleton C.M."/>
            <person name="Petriglieri F."/>
            <person name="Kristensen J.M."/>
            <person name="Kirkegaard R.H."/>
            <person name="Michaelsen T.Y."/>
            <person name="Andersen M.H."/>
            <person name="Karst S.M."/>
            <person name="Dueholm M.S."/>
            <person name="Nielsen P.H."/>
            <person name="Albertsen M."/>
        </authorList>
    </citation>
    <scope>NUCLEOTIDE SEQUENCE [LARGE SCALE GENOMIC DNA]</scope>
    <source>
        <strain evidence="11">Ribe_18-Q3-R11-54_BAT3C.373</strain>
    </source>
</reference>
<organism evidence="11 12">
    <name type="scientific">Candidatus Defluviibacterium haderslevense</name>
    <dbReference type="NCBI Taxonomy" id="2981993"/>
    <lineage>
        <taxon>Bacteria</taxon>
        <taxon>Pseudomonadati</taxon>
        <taxon>Bacteroidota</taxon>
        <taxon>Saprospiria</taxon>
        <taxon>Saprospirales</taxon>
        <taxon>Saprospiraceae</taxon>
        <taxon>Candidatus Defluviibacterium</taxon>
    </lineage>
</organism>
<evidence type="ECO:0000256" key="1">
    <source>
        <dbReference type="ARBA" id="ARBA00005187"/>
    </source>
</evidence>
<dbReference type="PANTHER" id="PTHR43284">
    <property type="entry name" value="ASPARAGINE SYNTHETASE (GLUTAMINE-HYDROLYZING)"/>
    <property type="match status" value="1"/>
</dbReference>
<proteinExistence type="inferred from homology"/>